<dbReference type="AlphaFoldDB" id="A0A7G9WIJ1"/>
<comment type="similarity">
    <text evidence="7">Belongs to the binding-protein-dependent transport system permease family.</text>
</comment>
<evidence type="ECO:0000256" key="7">
    <source>
        <dbReference type="RuleBase" id="RU363032"/>
    </source>
</evidence>
<gene>
    <name evidence="10" type="ORF">H6X83_02290</name>
</gene>
<dbReference type="Proteomes" id="UP000516046">
    <property type="component" value="Chromosome"/>
</dbReference>
<dbReference type="KEGG" id="caml:H6X83_02290"/>
<dbReference type="GO" id="GO:0055085">
    <property type="term" value="P:transmembrane transport"/>
    <property type="evidence" value="ECO:0007669"/>
    <property type="project" value="InterPro"/>
</dbReference>
<accession>A0A7G9WIJ1</accession>
<evidence type="ECO:0000256" key="6">
    <source>
        <dbReference type="ARBA" id="ARBA00023136"/>
    </source>
</evidence>
<dbReference type="InterPro" id="IPR000515">
    <property type="entry name" value="MetI-like"/>
</dbReference>
<name>A0A7G9WIJ1_9FIRM</name>
<feature type="transmembrane region" description="Helical" evidence="7">
    <location>
        <begin position="174"/>
        <end position="198"/>
    </location>
</feature>
<evidence type="ECO:0000256" key="4">
    <source>
        <dbReference type="ARBA" id="ARBA00022692"/>
    </source>
</evidence>
<dbReference type="PANTHER" id="PTHR30193:SF1">
    <property type="entry name" value="ABC TRANSPORTER PERMEASE PROTEIN YESP-RELATED"/>
    <property type="match status" value="1"/>
</dbReference>
<evidence type="ECO:0000256" key="2">
    <source>
        <dbReference type="ARBA" id="ARBA00022448"/>
    </source>
</evidence>
<feature type="transmembrane region" description="Helical" evidence="7">
    <location>
        <begin position="124"/>
        <end position="144"/>
    </location>
</feature>
<evidence type="ECO:0000313" key="11">
    <source>
        <dbReference type="Proteomes" id="UP000516046"/>
    </source>
</evidence>
<dbReference type="SUPFAM" id="SSF161098">
    <property type="entry name" value="MetI-like"/>
    <property type="match status" value="1"/>
</dbReference>
<dbReference type="InterPro" id="IPR035906">
    <property type="entry name" value="MetI-like_sf"/>
</dbReference>
<feature type="transmembrane region" description="Helical" evidence="7">
    <location>
        <begin position="288"/>
        <end position="309"/>
    </location>
</feature>
<keyword evidence="4 7" id="KW-0812">Transmembrane</keyword>
<reference evidence="10 11" key="1">
    <citation type="submission" date="2020-08" db="EMBL/GenBank/DDBJ databases">
        <authorList>
            <person name="Ren C."/>
            <person name="Gu Y."/>
            <person name="Xu Y."/>
        </authorList>
    </citation>
    <scope>NUCLEOTIDE SEQUENCE [LARGE SCALE GENOMIC DNA]</scope>
    <source>
        <strain evidence="10 11">LBM18003</strain>
    </source>
</reference>
<feature type="domain" description="ABC transmembrane type-1" evidence="9">
    <location>
        <begin position="87"/>
        <end position="302"/>
    </location>
</feature>
<feature type="transmembrane region" description="Helical" evidence="7">
    <location>
        <begin position="21"/>
        <end position="43"/>
    </location>
</feature>
<evidence type="ECO:0000256" key="5">
    <source>
        <dbReference type="ARBA" id="ARBA00022989"/>
    </source>
</evidence>
<feature type="transmembrane region" description="Helical" evidence="7">
    <location>
        <begin position="91"/>
        <end position="112"/>
    </location>
</feature>
<evidence type="ECO:0000256" key="1">
    <source>
        <dbReference type="ARBA" id="ARBA00004651"/>
    </source>
</evidence>
<evidence type="ECO:0000256" key="3">
    <source>
        <dbReference type="ARBA" id="ARBA00022475"/>
    </source>
</evidence>
<keyword evidence="5 7" id="KW-1133">Transmembrane helix</keyword>
<dbReference type="InterPro" id="IPR051393">
    <property type="entry name" value="ABC_transporter_permease"/>
</dbReference>
<comment type="subcellular location">
    <subcellularLocation>
        <location evidence="1 7">Cell membrane</location>
        <topology evidence="1 7">Multi-pass membrane protein</topology>
    </subcellularLocation>
</comment>
<evidence type="ECO:0000313" key="10">
    <source>
        <dbReference type="EMBL" id="QNO18503.1"/>
    </source>
</evidence>
<feature type="region of interest" description="Disordered" evidence="8">
    <location>
        <begin position="312"/>
        <end position="331"/>
    </location>
</feature>
<feature type="transmembrane region" description="Helical" evidence="7">
    <location>
        <begin position="231"/>
        <end position="248"/>
    </location>
</feature>
<sequence>MKEHNTSKAERRLNGRTKEAVIGYLFAAPAIIGFLLLTLYPMLASLFYSFNNITTAHGVTTFQWVGLQNYQNILKDPVIGVDFRKSLSVTLLYAAVNVVLVILFCLVCALLLNRKFRGRNLLRGLYFLPSVIPMVATGIVWKMLLQNQAQGGLVNWFFLKVMKMHPIDFINSPAIFITLFLMSLWTCGGTTVVLIAALQDVPKDQLESIEIDGGNAWHKFAKVTLPTIKPILFFQMIMCMMTSIQIYTQSVVFSRNGAPDHLTYFINIMIYDHAFVQNNMRGQAAAEAWVVFVIILVITLALFSAEGVFRKDDSSGSARAKKRAKREAGRK</sequence>
<dbReference type="CDD" id="cd06261">
    <property type="entry name" value="TM_PBP2"/>
    <property type="match status" value="1"/>
</dbReference>
<keyword evidence="6 7" id="KW-0472">Membrane</keyword>
<organism evidence="10 11">
    <name type="scientific">Caproicibacterium amylolyticum</name>
    <dbReference type="NCBI Taxonomy" id="2766537"/>
    <lineage>
        <taxon>Bacteria</taxon>
        <taxon>Bacillati</taxon>
        <taxon>Bacillota</taxon>
        <taxon>Clostridia</taxon>
        <taxon>Eubacteriales</taxon>
        <taxon>Oscillospiraceae</taxon>
        <taxon>Caproicibacterium</taxon>
    </lineage>
</organism>
<dbReference type="PROSITE" id="PS50928">
    <property type="entry name" value="ABC_TM1"/>
    <property type="match status" value="1"/>
</dbReference>
<keyword evidence="2 7" id="KW-0813">Transport</keyword>
<evidence type="ECO:0000259" key="9">
    <source>
        <dbReference type="PROSITE" id="PS50928"/>
    </source>
</evidence>
<dbReference type="GO" id="GO:0005886">
    <property type="term" value="C:plasma membrane"/>
    <property type="evidence" value="ECO:0007669"/>
    <property type="project" value="UniProtKB-SubCell"/>
</dbReference>
<protein>
    <submittedName>
        <fullName evidence="10">Sugar ABC transporter permease</fullName>
    </submittedName>
</protein>
<keyword evidence="3" id="KW-1003">Cell membrane</keyword>
<dbReference type="Pfam" id="PF00528">
    <property type="entry name" value="BPD_transp_1"/>
    <property type="match status" value="1"/>
</dbReference>
<dbReference type="Gene3D" id="1.10.3720.10">
    <property type="entry name" value="MetI-like"/>
    <property type="match status" value="1"/>
</dbReference>
<keyword evidence="11" id="KW-1185">Reference proteome</keyword>
<dbReference type="EMBL" id="CP060696">
    <property type="protein sequence ID" value="QNO18503.1"/>
    <property type="molecule type" value="Genomic_DNA"/>
</dbReference>
<dbReference type="RefSeq" id="WP_212507565.1">
    <property type="nucleotide sequence ID" value="NZ_CP060696.1"/>
</dbReference>
<evidence type="ECO:0000256" key="8">
    <source>
        <dbReference type="SAM" id="MobiDB-lite"/>
    </source>
</evidence>
<dbReference type="PANTHER" id="PTHR30193">
    <property type="entry name" value="ABC TRANSPORTER PERMEASE PROTEIN"/>
    <property type="match status" value="1"/>
</dbReference>
<proteinExistence type="inferred from homology"/>